<dbReference type="PANTHER" id="PTHR10183:SF379">
    <property type="entry name" value="CALPAIN-5"/>
    <property type="match status" value="1"/>
</dbReference>
<dbReference type="SMART" id="SM00230">
    <property type="entry name" value="CysPc"/>
    <property type="match status" value="1"/>
</dbReference>
<dbReference type="InterPro" id="IPR038765">
    <property type="entry name" value="Papain-like_cys_pep_sf"/>
</dbReference>
<dbReference type="InterPro" id="IPR013320">
    <property type="entry name" value="ConA-like_dom_sf"/>
</dbReference>
<keyword evidence="16" id="KW-0256">Endoplasmic reticulum</keyword>
<evidence type="ECO:0000256" key="16">
    <source>
        <dbReference type="ARBA" id="ARBA00022824"/>
    </source>
</evidence>
<dbReference type="GO" id="GO:0010008">
    <property type="term" value="C:endosome membrane"/>
    <property type="evidence" value="ECO:0007669"/>
    <property type="project" value="UniProtKB-SubCell"/>
</dbReference>
<feature type="transmembrane region" description="Helical" evidence="23">
    <location>
        <begin position="695"/>
        <end position="717"/>
    </location>
</feature>
<dbReference type="PROSITE" id="PS51257">
    <property type="entry name" value="PROKAR_LIPOPROTEIN"/>
    <property type="match status" value="1"/>
</dbReference>
<dbReference type="EMBL" id="JADGMS010000003">
    <property type="protein sequence ID" value="KAF9686516.1"/>
    <property type="molecule type" value="Genomic_DNA"/>
</dbReference>
<dbReference type="SMART" id="SM00720">
    <property type="entry name" value="calpain_III"/>
    <property type="match status" value="1"/>
</dbReference>
<dbReference type="PRINTS" id="PR00704">
    <property type="entry name" value="CALPAIN"/>
</dbReference>
<feature type="transmembrane region" description="Helical" evidence="23">
    <location>
        <begin position="553"/>
        <end position="575"/>
    </location>
</feature>
<evidence type="ECO:0000256" key="9">
    <source>
        <dbReference type="ARBA" id="ARBA00022670"/>
    </source>
</evidence>
<feature type="region of interest" description="Disordered" evidence="22">
    <location>
        <begin position="907"/>
        <end position="950"/>
    </location>
</feature>
<dbReference type="InterPro" id="IPR025521">
    <property type="entry name" value="Neprosin_propep"/>
</dbReference>
<dbReference type="InterPro" id="IPR036213">
    <property type="entry name" value="Calpain_III_sf"/>
</dbReference>
<evidence type="ECO:0000256" key="14">
    <source>
        <dbReference type="ARBA" id="ARBA00022801"/>
    </source>
</evidence>
<dbReference type="GO" id="GO:0004198">
    <property type="term" value="F:calcium-dependent cysteine-type endopeptidase activity"/>
    <property type="evidence" value="ECO:0007669"/>
    <property type="project" value="InterPro"/>
</dbReference>
<reference evidence="26 27" key="1">
    <citation type="submission" date="2020-10" db="EMBL/GenBank/DDBJ databases">
        <title>Plant Genome Project.</title>
        <authorList>
            <person name="Zhang R.-G."/>
        </authorList>
    </citation>
    <scope>NUCLEOTIDE SEQUENCE [LARGE SCALE GENOMIC DNA]</scope>
    <source>
        <strain evidence="26">FAFU-HL-1</strain>
        <tissue evidence="26">Leaf</tissue>
    </source>
</reference>
<feature type="transmembrane region" description="Helical" evidence="23">
    <location>
        <begin position="781"/>
        <end position="800"/>
    </location>
</feature>
<dbReference type="InterPro" id="IPR033883">
    <property type="entry name" value="C2_III"/>
</dbReference>
<dbReference type="Gene3D" id="3.90.70.10">
    <property type="entry name" value="Cysteine proteinases"/>
    <property type="match status" value="1"/>
</dbReference>
<feature type="transmembrane region" description="Helical" evidence="23">
    <location>
        <begin position="863"/>
        <end position="881"/>
    </location>
</feature>
<evidence type="ECO:0000313" key="26">
    <source>
        <dbReference type="EMBL" id="KAF9686516.1"/>
    </source>
</evidence>
<evidence type="ECO:0000256" key="15">
    <source>
        <dbReference type="ARBA" id="ARBA00022807"/>
    </source>
</evidence>
<dbReference type="FunFam" id="3.90.1320.10:FF:000001">
    <property type="entry name" value="Putative carboxyl-terminal proteinase"/>
    <property type="match status" value="1"/>
</dbReference>
<evidence type="ECO:0000256" key="12">
    <source>
        <dbReference type="ARBA" id="ARBA00022737"/>
    </source>
</evidence>
<keyword evidence="10 23" id="KW-0812">Transmembrane</keyword>
<keyword evidence="14 21" id="KW-0378">Hydrolase</keyword>
<dbReference type="InterPro" id="IPR000169">
    <property type="entry name" value="Pept_cys_AS"/>
</dbReference>
<keyword evidence="7" id="KW-1003">Cell membrane</keyword>
<feature type="region of interest" description="Disordered" evidence="22">
    <location>
        <begin position="153"/>
        <end position="172"/>
    </location>
</feature>
<feature type="transmembrane region" description="Helical" evidence="23">
    <location>
        <begin position="1488"/>
        <end position="1510"/>
    </location>
</feature>
<dbReference type="Pfam" id="PF01067">
    <property type="entry name" value="Calpain_III"/>
    <property type="match status" value="1"/>
</dbReference>
<evidence type="ECO:0000256" key="8">
    <source>
        <dbReference type="ARBA" id="ARBA00022490"/>
    </source>
</evidence>
<keyword evidence="13" id="KW-0967">Endosome</keyword>
<feature type="active site" evidence="20 21">
    <location>
        <position position="2296"/>
    </location>
</feature>
<dbReference type="SUPFAM" id="SSF49758">
    <property type="entry name" value="Calpain large subunit, middle domain (domain III)"/>
    <property type="match status" value="1"/>
</dbReference>
<organism evidence="26 27">
    <name type="scientific">Salix dunnii</name>
    <dbReference type="NCBI Taxonomy" id="1413687"/>
    <lineage>
        <taxon>Eukaryota</taxon>
        <taxon>Viridiplantae</taxon>
        <taxon>Streptophyta</taxon>
        <taxon>Embryophyta</taxon>
        <taxon>Tracheophyta</taxon>
        <taxon>Spermatophyta</taxon>
        <taxon>Magnoliopsida</taxon>
        <taxon>eudicotyledons</taxon>
        <taxon>Gunneridae</taxon>
        <taxon>Pentapetalae</taxon>
        <taxon>rosids</taxon>
        <taxon>fabids</taxon>
        <taxon>Malpighiales</taxon>
        <taxon>Salicaceae</taxon>
        <taxon>Saliceae</taxon>
        <taxon>Salix</taxon>
    </lineage>
</organism>
<dbReference type="Gene3D" id="2.60.120.200">
    <property type="match status" value="1"/>
</dbReference>
<keyword evidence="11" id="KW-0732">Signal</keyword>
<evidence type="ECO:0000259" key="25">
    <source>
        <dbReference type="PROSITE" id="PS52045"/>
    </source>
</evidence>
<feature type="transmembrane region" description="Helical" evidence="23">
    <location>
        <begin position="1359"/>
        <end position="1382"/>
    </location>
</feature>
<evidence type="ECO:0000313" key="27">
    <source>
        <dbReference type="Proteomes" id="UP000657918"/>
    </source>
</evidence>
<dbReference type="PANTHER" id="PTHR10183">
    <property type="entry name" value="CALPAIN"/>
    <property type="match status" value="1"/>
</dbReference>
<feature type="transmembrane region" description="Helical" evidence="23">
    <location>
        <begin position="1427"/>
        <end position="1448"/>
    </location>
</feature>
<feature type="transmembrane region" description="Helical" evidence="23">
    <location>
        <begin position="1554"/>
        <end position="1578"/>
    </location>
</feature>
<dbReference type="PROSITE" id="PS52045">
    <property type="entry name" value="NEPROSIN_PEP_CD"/>
    <property type="match status" value="1"/>
</dbReference>
<comment type="subcellular location">
    <subcellularLocation>
        <location evidence="4">Cell membrane</location>
        <topology evidence="4">Multi-pass membrane protein</topology>
    </subcellularLocation>
    <subcellularLocation>
        <location evidence="3">Cytoplasm</location>
    </subcellularLocation>
    <subcellularLocation>
        <location evidence="2">Endoplasmic reticulum membrane</location>
        <topology evidence="2">Multi-pass membrane protein</topology>
    </subcellularLocation>
    <subcellularLocation>
        <location evidence="1">Endosome membrane</location>
        <topology evidence="1">Multi-pass membrane protein</topology>
    </subcellularLocation>
</comment>
<feature type="transmembrane region" description="Helical" evidence="23">
    <location>
        <begin position="1611"/>
        <end position="1629"/>
    </location>
</feature>
<feature type="transmembrane region" description="Helical" evidence="23">
    <location>
        <begin position="581"/>
        <end position="604"/>
    </location>
</feature>
<dbReference type="SUPFAM" id="SSF49899">
    <property type="entry name" value="Concanavalin A-like lectins/glucanases"/>
    <property type="match status" value="1"/>
</dbReference>
<dbReference type="FunFam" id="3.90.70.10:FF:000038">
    <property type="entry name" value="Calpain-type cysteine protease DEK1"/>
    <property type="match status" value="1"/>
</dbReference>
<dbReference type="GO" id="GO:0006508">
    <property type="term" value="P:proteolysis"/>
    <property type="evidence" value="ECO:0007669"/>
    <property type="project" value="UniProtKB-KW"/>
</dbReference>
<evidence type="ECO:0000256" key="1">
    <source>
        <dbReference type="ARBA" id="ARBA00004337"/>
    </source>
</evidence>
<feature type="active site" evidence="20 21">
    <location>
        <position position="2474"/>
    </location>
</feature>
<evidence type="ECO:0000256" key="21">
    <source>
        <dbReference type="PROSITE-ProRule" id="PRU00239"/>
    </source>
</evidence>
<comment type="similarity">
    <text evidence="5">Belongs to the peptidase C2 family.</text>
</comment>
<evidence type="ECO:0000259" key="24">
    <source>
        <dbReference type="PROSITE" id="PS50203"/>
    </source>
</evidence>
<dbReference type="GO" id="GO:0005886">
    <property type="term" value="C:plasma membrane"/>
    <property type="evidence" value="ECO:0007669"/>
    <property type="project" value="UniProtKB-SubCell"/>
</dbReference>
<evidence type="ECO:0000256" key="23">
    <source>
        <dbReference type="SAM" id="Phobius"/>
    </source>
</evidence>
<dbReference type="InterPro" id="IPR004314">
    <property type="entry name" value="Neprosin"/>
</dbReference>
<evidence type="ECO:0000256" key="10">
    <source>
        <dbReference type="ARBA" id="ARBA00022692"/>
    </source>
</evidence>
<dbReference type="InterPro" id="IPR022684">
    <property type="entry name" value="Calpain_cysteine_protease"/>
</dbReference>
<keyword evidence="15 21" id="KW-0788">Thiol protease</keyword>
<feature type="compositionally biased region" description="Low complexity" evidence="22">
    <location>
        <begin position="913"/>
        <end position="931"/>
    </location>
</feature>
<evidence type="ECO:0000256" key="17">
    <source>
        <dbReference type="ARBA" id="ARBA00022989"/>
    </source>
</evidence>
<keyword evidence="6" id="KW-0217">Developmental protein</keyword>
<feature type="transmembrane region" description="Helical" evidence="23">
    <location>
        <begin position="1310"/>
        <end position="1330"/>
    </location>
</feature>
<keyword evidence="17 23" id="KW-1133">Transmembrane helix</keyword>
<keyword evidence="8" id="KW-0963">Cytoplasm</keyword>
<feature type="transmembrane region" description="Helical" evidence="23">
    <location>
        <begin position="1460"/>
        <end position="1482"/>
    </location>
</feature>
<feature type="transmembrane region" description="Helical" evidence="23">
    <location>
        <begin position="1389"/>
        <end position="1411"/>
    </location>
</feature>
<dbReference type="Gene3D" id="3.90.1320.10">
    <property type="entry name" value="Outer-capsid protein sigma 3, large lobe"/>
    <property type="match status" value="1"/>
</dbReference>
<evidence type="ECO:0000256" key="22">
    <source>
        <dbReference type="SAM" id="MobiDB-lite"/>
    </source>
</evidence>
<dbReference type="Pfam" id="PF14365">
    <property type="entry name" value="Neprosin_AP"/>
    <property type="match status" value="1"/>
</dbReference>
<evidence type="ECO:0000256" key="2">
    <source>
        <dbReference type="ARBA" id="ARBA00004477"/>
    </source>
</evidence>
<dbReference type="Pfam" id="PF03080">
    <property type="entry name" value="Neprosin"/>
    <property type="match status" value="1"/>
</dbReference>
<dbReference type="PROSITE" id="PS00139">
    <property type="entry name" value="THIOL_PROTEASE_CYS"/>
    <property type="match status" value="1"/>
</dbReference>
<dbReference type="InterPro" id="IPR022682">
    <property type="entry name" value="Calpain_domain_III"/>
</dbReference>
<evidence type="ECO:0000256" key="11">
    <source>
        <dbReference type="ARBA" id="ARBA00022729"/>
    </source>
</evidence>
<feature type="region of interest" description="Disordered" evidence="22">
    <location>
        <begin position="96"/>
        <end position="115"/>
    </location>
</feature>
<protein>
    <recommendedName>
        <fullName evidence="19">Protein DEFECTIVE KERNEL 1</fullName>
    </recommendedName>
</protein>
<sequence length="2743" mass="305271">MGSCGRCGGGAHYSRSRVLVVFSCLWGLISLSCAARLSVSRQKLEVQKHLNRLNKPAVKSIESPDGDIIDCVHMSHQPAFDHPYLKDHKIQMRPSYHPEGRVFDDSKVSTESKERTNSITQLWHVNDKCPEGTIPIRRTKEDDVLRASSVKRYGRKKHRAIPQPRSADPDLINESGHQHAIAYVEGDKYYGAKATINVWEPKIQQPNEFSLSQLWILGGSFGQDLNSIEAGWQVSPDLYGDNNTRLFTYWTSDAYQATGCYNLLCSGFIQINSEIAMGASISPVSGFRNSQYDISILVWKDPNEGHWWMQFGNDYVLGYWPSFLFSYLADSASMIEWGGEVVNSEPDGRHTSTQMGSGRFPEEGFGKASYFRNIQVVDSSNNLKAPKGIGTFTEKSNCYDVQTGNNGDWGRYFYYGGPGRNENWRVTKHVTSLKWEVLTLVFFTKILHEHMSCKPLKWGLLREKIGEYQCSDPSFKSQASRLESGAMEGDQHGIVLACAISGTLFASLGLGSCWILWAVNWRPWRIYSWIFARKWPYILQGPQLGILCRFLSLSAWIIVVSPVLMLIMWGSWLIVILHRDIIGLAVIMAGTALLLAFYSIMLWWRTKWQSSKFVWNSVAHYCYHYPMDFHYLKPLVNREPSGCHGKRAGFGLHLSSIWAVAILLLLAVALLCAYELCAVYVTAGKNASQRYSPSGFFFGVSAIALAINMLFICRMVFNGLESLDVAINFWNGLDVDEYVRRAYKFAYSDCIEMGPIPCSPEPPDPSELYPRQSSRASHLGLLYFGSLVVLLVYSILYGLTATEARWLGFITSAAVIILDWNMGACLYCFQLLQSRVVALFVAGTSRVFLICFGVHYWYLGHCISYAVVASVLLGAAVSRHLSVTNPLVARRDALQSTVIRLREGFRRKEQNTSSSSSEGCGSSVKRSSSVEAGPLGNIVDPGNQSTVQYTTDSSSWNNVLCRNASSHDGINSDKSTESGRLSLALRSSSCRSVVQEPEAGASGDKTFYQNNSLMVCSSSGLDSQCCESSASTSANQQLLDLNLALAFQERLNDPRITSMLKKRAREGDRELATLLQDKGLDPNFAMMLKEKNLDPTILALLQRSSLDADRDHRDNTDITIVDSNSVDNVMPNQISLSEELRLQGLEKWLQLSRFVLHHIAGTPERAWVLFSFIFIVETAIVAIVRPKTIKIINTVHQQFELGIAVFLLSLVVCSIMTFLRSLQVEEMAMTSKPRKYGIIAWLLSTGVGLLLSFLSKSSMLLGLSLTVPLMVACLSVAIPIWIHNGYCFWPQVQSAGHAGNHRPPGIKEGIILIVCTIVFIGSVLALGAIVSAKPLDELGYRALTTGQKSFSSAYASPAYLGWVMASAIALTVTGVLPIVSWFATYRFSLSSAVCIGIFAVVLVAFCGVSYLEVVQSRDDQVPTKGDFLAALLPLVCIPALLSLCCGLLKWKDDDWKLSRGVYIFVIIGLLLLLGAISAVVVVVKPWTIGVAFLLILLLIVLAIGVIHHWASNNFYLTRTQTLFVCFLAFLLGLAAFLVGWFAGKPFVGASVGYFSFLFLLAGRALTLHFLFSYLLIVYHLPNSGAFLMLYGIALATEGWGVVASLNIYPPFAGAAVSAVTLVVSFGFAVSRPCLTLKMMDDAVHFLSKDTIVQAITRSATKTRNALSGTYSAPQQSASSTALLVGDPTAARDKAGNLVLPRDDVMKLRDRLRNEELVVGYFFCRMRYRTFRCESASGLDHRREMCGHARILALEEAIDTEWVYMWDRFGGYLLLLLGLTAQAERVQDEVRLRLFLDSIGFSDLSAKKIKKWMPEDRRQFEIIQDSYLREKEMEEEILMQRREEEGRGKERRKALLEKEERKWKEIEASLISTIPNAGSREAAAMAAAVRAVGGDSVLSDSFARERVSSIARRIRTAQLARRALQTGVTGSICVLDDEPTTSGRHCGEIDPSVCQSRKVSFSIAVMIQPESGPVCLLGTEFQKKECWEILVAGAEQGIEAGQVGLRLITKGDRQTTVAKEWSISATSIADGRWHIVTMTIDADLGEATCYMDGGFDGFQTGLPLSVGSSIWEQGTEVWVGVRPPIDMDAFGRSDSEGAESKMHIMDVFLWGRCLTEDEIASLHTAIGSTEFGMIDYHEDNWQWADSPPRVDEWDSDPADVDFYDRDDVDWDGQYSSGRKRRSDREGVVIDVDSFARRFRKPRIETQEEINQRMLSVELAVKEALCARGEANFTDQEFPPNDQSLYMDPADPPSKLQVVSEWMRPVEIVKESHLDSHPCLFSGAANPSDVCQGRLGDCWFLSAVAVLTEVSRISEVIITPEYNEEGIYTVRFCIQGDWVPVVVDDWIPCESPGKPAFATSRKGNELWVSILEKAYAKLHGSYEALEGGLVQDALVDLTGGAGEEIDMRSAQAQIDLASGRLWSQLLRFKQEGFLLGAGSPSGSDVHISSSGIVQGHAYSLLQVREVDGHKLVQIRNPWANEVEWNGPWSDSSPEWTDRMKHKLKHVPQSKDGIFWMSWQDFQIHFRSIYVCRVYPPEMRYSVHGQWRGYSAGGCQDYASWNQNPQFRLRATGPDASLPIHVFITLTQGVSFSRTAAGFRNYQSSHDSMMFYIGMRILKTRGRRASYNIYLHESVGGTDYVNSREISCEMVLDPDPKGYTIVPTTIHPGEEAPFVLSVFTKASAGFVEPQISAQIKACAQCGSQLPGWPVKKNKQAIFGLPAPNEFECTLGRCESLLRWIWRSSLV</sequence>
<feature type="transmembrane region" description="Helical" evidence="23">
    <location>
        <begin position="836"/>
        <end position="857"/>
    </location>
</feature>
<proteinExistence type="inferred from homology"/>
<feature type="transmembrane region" description="Helical" evidence="23">
    <location>
        <begin position="494"/>
        <end position="519"/>
    </location>
</feature>
<evidence type="ECO:0000256" key="5">
    <source>
        <dbReference type="ARBA" id="ARBA00007623"/>
    </source>
</evidence>
<keyword evidence="18 23" id="KW-0472">Membrane</keyword>
<accession>A0A835N590</accession>
<feature type="transmembrane region" description="Helical" evidence="23">
    <location>
        <begin position="1260"/>
        <end position="1282"/>
    </location>
</feature>
<feature type="transmembrane region" description="Helical" evidence="23">
    <location>
        <begin position="1236"/>
        <end position="1254"/>
    </location>
</feature>
<evidence type="ECO:0000256" key="4">
    <source>
        <dbReference type="ARBA" id="ARBA00004651"/>
    </source>
</evidence>
<feature type="transmembrane region" description="Helical" evidence="23">
    <location>
        <begin position="657"/>
        <end position="683"/>
    </location>
</feature>
<dbReference type="FunFam" id="2.60.120.200:FF:000165">
    <property type="entry name" value="Calpain-type cysteine protease DEK1"/>
    <property type="match status" value="1"/>
</dbReference>
<feature type="domain" description="Calpain catalytic" evidence="24">
    <location>
        <begin position="2230"/>
        <end position="2532"/>
    </location>
</feature>
<keyword evidence="9 21" id="KW-0645">Protease</keyword>
<feature type="transmembrane region" description="Helical" evidence="23">
    <location>
        <begin position="1522"/>
        <end position="1542"/>
    </location>
</feature>
<evidence type="ECO:0000256" key="6">
    <source>
        <dbReference type="ARBA" id="ARBA00022473"/>
    </source>
</evidence>
<evidence type="ECO:0000256" key="19">
    <source>
        <dbReference type="ARBA" id="ARBA00079208"/>
    </source>
</evidence>
<dbReference type="CDD" id="cd00214">
    <property type="entry name" value="Calpain_III"/>
    <property type="match status" value="1"/>
</dbReference>
<evidence type="ECO:0000256" key="7">
    <source>
        <dbReference type="ARBA" id="ARBA00022475"/>
    </source>
</evidence>
<dbReference type="InterPro" id="IPR022683">
    <property type="entry name" value="Calpain_III"/>
</dbReference>
<dbReference type="FunFam" id="2.60.120.380:FF:000005">
    <property type="entry name" value="calpain-type cysteine protease DEK1"/>
    <property type="match status" value="1"/>
</dbReference>
<keyword evidence="27" id="KW-1185">Reference proteome</keyword>
<gene>
    <name evidence="26" type="ORF">SADUNF_Sadunf03G0166700</name>
</gene>
<feature type="domain" description="Neprosin PEP catalytic" evidence="25">
    <location>
        <begin position="171"/>
        <end position="422"/>
    </location>
</feature>
<keyword evidence="12" id="KW-0677">Repeat</keyword>
<dbReference type="GO" id="GO:0005789">
    <property type="term" value="C:endoplasmic reticulum membrane"/>
    <property type="evidence" value="ECO:0007669"/>
    <property type="project" value="UniProtKB-SubCell"/>
</dbReference>
<dbReference type="SUPFAM" id="SSF54001">
    <property type="entry name" value="Cysteine proteinases"/>
    <property type="match status" value="1"/>
</dbReference>
<evidence type="ECO:0000256" key="20">
    <source>
        <dbReference type="PIRSR" id="PIRSR622684-1"/>
    </source>
</evidence>
<evidence type="ECO:0000256" key="13">
    <source>
        <dbReference type="ARBA" id="ARBA00022753"/>
    </source>
</evidence>
<dbReference type="InterPro" id="IPR001300">
    <property type="entry name" value="Peptidase_C2_calpain_cat"/>
</dbReference>
<dbReference type="Proteomes" id="UP000657918">
    <property type="component" value="Unassembled WGS sequence"/>
</dbReference>
<evidence type="ECO:0000256" key="3">
    <source>
        <dbReference type="ARBA" id="ARBA00004496"/>
    </source>
</evidence>
<feature type="transmembrane region" description="Helical" evidence="23">
    <location>
        <begin position="806"/>
        <end position="829"/>
    </location>
</feature>
<evidence type="ECO:0000256" key="18">
    <source>
        <dbReference type="ARBA" id="ARBA00023136"/>
    </source>
</evidence>
<name>A0A835N590_9ROSI</name>
<feature type="transmembrane region" description="Helical" evidence="23">
    <location>
        <begin position="1166"/>
        <end position="1184"/>
    </location>
</feature>
<dbReference type="Pfam" id="PF00648">
    <property type="entry name" value="Peptidase_C2"/>
    <property type="match status" value="1"/>
</dbReference>
<dbReference type="Gene3D" id="2.60.120.380">
    <property type="match status" value="1"/>
</dbReference>
<comment type="caution">
    <text evidence="26">The sequence shown here is derived from an EMBL/GenBank/DDBJ whole genome shotgun (WGS) entry which is preliminary data.</text>
</comment>
<dbReference type="OrthoDB" id="424753at2759"/>
<dbReference type="CDD" id="cd00044">
    <property type="entry name" value="CysPc"/>
    <property type="match status" value="1"/>
</dbReference>
<feature type="transmembrane region" description="Helical" evidence="23">
    <location>
        <begin position="1204"/>
        <end position="1224"/>
    </location>
</feature>
<dbReference type="PROSITE" id="PS50203">
    <property type="entry name" value="CALPAIN_CAT"/>
    <property type="match status" value="1"/>
</dbReference>
<feature type="active site" evidence="20 21">
    <location>
        <position position="2454"/>
    </location>
</feature>